<dbReference type="InterPro" id="IPR024752">
    <property type="entry name" value="Myb/SANT-like_dom"/>
</dbReference>
<feature type="region of interest" description="Disordered" evidence="2">
    <location>
        <begin position="286"/>
        <end position="379"/>
    </location>
</feature>
<dbReference type="PANTHER" id="PTHR31704">
    <property type="entry name" value="MYB/SANT-LIKE DNA-BINDING DOMAIN PROTEIN-RELATED"/>
    <property type="match status" value="1"/>
</dbReference>
<name>A0A654FCB4_ARATH</name>
<evidence type="ECO:0000259" key="4">
    <source>
        <dbReference type="Pfam" id="PF26138"/>
    </source>
</evidence>
<evidence type="ECO:0000256" key="1">
    <source>
        <dbReference type="SAM" id="Coils"/>
    </source>
</evidence>
<feature type="compositionally biased region" description="Low complexity" evidence="2">
    <location>
        <begin position="136"/>
        <end position="166"/>
    </location>
</feature>
<sequence>MGNYRIKDPTPLGREFILDKFNKKFNLNINYQFFKEKLDQLKRKYKKYKELMKKSTGISVDTTTSVISASNSWWQKREVCKIIKSFKRNPPEIWDVMQRCFILYEVHSQPQFSVNQRREQLMNDGLDNDEGHIPTSRIQQRGGLRRGSSSQRGAGNSQISTRISSRGSRRKQSFETTLTDTITGLREFQRQSLQQMCPNCFDEDDYNEFDMAMKIFESMDLPNDTDFYWACIHAFKEEIFWRKYFINTSEKPVEDKLKFLQALTGYTRDNEYVGKRQWGHGFQQWGTPPTAPQWNSPSNVPQWTISPTAPQWGTPSSMPQWSSSPTAPQLSSPPTIPQWNSPSNAPQWRTQQNVPQWSSPSNAPQWRSSQNAPQYIPPTNVQRGFLLGTEEEITTNAHQRTFERGPIQTDSGLGWRNIWRRVQEDSAAYLQLLRMSLDYFRSLCDIMETSYGLQPTLNVSIEESVAMFLRICGHNEVQRDVGLRFGRTQETLNRKFFEVLKTTELLACDYIKTPTTQELRRIPEKLQMDRRYWPYFSGFVGPIDGVHVCVKVKPELQGMYWNRHDRTSFNIMAICDINMFGMEHLNHVTTQQF</sequence>
<dbReference type="Proteomes" id="UP000426265">
    <property type="component" value="Unassembled WGS sequence"/>
</dbReference>
<dbReference type="Pfam" id="PF26138">
    <property type="entry name" value="DUF8040"/>
    <property type="match status" value="1"/>
</dbReference>
<keyword evidence="1" id="KW-0175">Coiled coil</keyword>
<feature type="domain" description="DUF8040" evidence="4">
    <location>
        <begin position="424"/>
        <end position="502"/>
    </location>
</feature>
<organism evidence="5 6">
    <name type="scientific">Arabidopsis thaliana</name>
    <name type="common">Mouse-ear cress</name>
    <dbReference type="NCBI Taxonomy" id="3702"/>
    <lineage>
        <taxon>Eukaryota</taxon>
        <taxon>Viridiplantae</taxon>
        <taxon>Streptophyta</taxon>
        <taxon>Embryophyta</taxon>
        <taxon>Tracheophyta</taxon>
        <taxon>Spermatophyta</taxon>
        <taxon>Magnoliopsida</taxon>
        <taxon>eudicotyledons</taxon>
        <taxon>Gunneridae</taxon>
        <taxon>Pentapetalae</taxon>
        <taxon>rosids</taxon>
        <taxon>malvids</taxon>
        <taxon>Brassicales</taxon>
        <taxon>Brassicaceae</taxon>
        <taxon>Camelineae</taxon>
        <taxon>Arabidopsis</taxon>
    </lineage>
</organism>
<accession>A0A654FCB4</accession>
<evidence type="ECO:0000256" key="2">
    <source>
        <dbReference type="SAM" id="MobiDB-lite"/>
    </source>
</evidence>
<dbReference type="AlphaFoldDB" id="A0A654FCB4"/>
<evidence type="ECO:0000313" key="5">
    <source>
        <dbReference type="EMBL" id="VYS59124.1"/>
    </source>
</evidence>
<dbReference type="InterPro" id="IPR058353">
    <property type="entry name" value="DUF8040"/>
</dbReference>
<proteinExistence type="predicted"/>
<evidence type="ECO:0000313" key="6">
    <source>
        <dbReference type="Proteomes" id="UP000426265"/>
    </source>
</evidence>
<feature type="domain" description="Myb/SANT-like" evidence="3">
    <location>
        <begin position="16"/>
        <end position="76"/>
    </location>
</feature>
<dbReference type="EMBL" id="CACRSJ010000106">
    <property type="protein sequence ID" value="VYS59124.1"/>
    <property type="molecule type" value="Genomic_DNA"/>
</dbReference>
<evidence type="ECO:0000259" key="3">
    <source>
        <dbReference type="Pfam" id="PF12776"/>
    </source>
</evidence>
<reference evidence="5 6" key="1">
    <citation type="submission" date="2019-11" db="EMBL/GenBank/DDBJ databases">
        <authorList>
            <person name="Jiao W.-B."/>
            <person name="Schneeberger K."/>
        </authorList>
    </citation>
    <scope>NUCLEOTIDE SEQUENCE [LARGE SCALE GENOMIC DNA]</scope>
    <source>
        <strain evidence="6">cv. An-1</strain>
    </source>
</reference>
<dbReference type="Pfam" id="PF12776">
    <property type="entry name" value="Myb_DNA-bind_3"/>
    <property type="match status" value="1"/>
</dbReference>
<feature type="region of interest" description="Disordered" evidence="2">
    <location>
        <begin position="124"/>
        <end position="172"/>
    </location>
</feature>
<feature type="coiled-coil region" evidence="1">
    <location>
        <begin position="24"/>
        <end position="58"/>
    </location>
</feature>
<dbReference type="PANTHER" id="PTHR31704:SF55">
    <property type="entry name" value="MYB_SANT-LIKE DNA-BINDING DOMAIN PROTEIN"/>
    <property type="match status" value="1"/>
</dbReference>
<gene>
    <name evidence="5" type="ORF">AN1_LOCUS14566</name>
</gene>
<protein>
    <submittedName>
        <fullName evidence="5">Uncharacterized protein</fullName>
    </submittedName>
</protein>